<dbReference type="OrthoDB" id="5482597at2"/>
<dbReference type="CDD" id="cd06421">
    <property type="entry name" value="CESA_CelA_like"/>
    <property type="match status" value="1"/>
</dbReference>
<keyword evidence="21" id="KW-1185">Reference proteome</keyword>
<keyword evidence="6" id="KW-0997">Cell inner membrane</keyword>
<organism evidence="20 21">
    <name type="scientific">Nitrospira moscoviensis</name>
    <dbReference type="NCBI Taxonomy" id="42253"/>
    <lineage>
        <taxon>Bacteria</taxon>
        <taxon>Pseudomonadati</taxon>
        <taxon>Nitrospirota</taxon>
        <taxon>Nitrospiria</taxon>
        <taxon>Nitrospirales</taxon>
        <taxon>Nitrospiraceae</taxon>
        <taxon>Nitrospira</taxon>
    </lineage>
</organism>
<evidence type="ECO:0000313" key="21">
    <source>
        <dbReference type="Proteomes" id="UP000069205"/>
    </source>
</evidence>
<feature type="transmembrane region" description="Helical" evidence="18">
    <location>
        <begin position="422"/>
        <end position="441"/>
    </location>
</feature>
<protein>
    <recommendedName>
        <fullName evidence="4">cellulase</fullName>
        <ecNumber evidence="4">3.2.1.4</ecNumber>
    </recommendedName>
</protein>
<evidence type="ECO:0000256" key="10">
    <source>
        <dbReference type="ARBA" id="ARBA00022729"/>
    </source>
</evidence>
<dbReference type="InterPro" id="IPR003919">
    <property type="entry name" value="Cell_synth_A"/>
</dbReference>
<dbReference type="KEGG" id="nmv:NITMOv2_1003"/>
<evidence type="ECO:0000256" key="17">
    <source>
        <dbReference type="PROSITE-ProRule" id="PRU10058"/>
    </source>
</evidence>
<dbReference type="GO" id="GO:0030245">
    <property type="term" value="P:cellulose catabolic process"/>
    <property type="evidence" value="ECO:0007669"/>
    <property type="project" value="UniProtKB-KW"/>
</dbReference>
<sequence>MRPGSAVSRAGLSACLLSLAFLFGTTPAVGSLPSAERSSDRYIRQLDDLSALWSYYKQRYIVDGRVVSWDEQGITTSEGQGYAMLRAVWSGDRATFDRVWTWTNQHLQIRQDKLFAWKWKDQVVSANSATDADTDIALALILAARRFDHQPYEREALAILTSIWDVDLLHVDGHVYVTAGNWARHEEAPVIHVAYLAPYAYEVFASVDPGHPWRQVIADSYALLHWLYDEERVALPPELVYWNKTTQRLSLRHPKSGRIADFSYDAFPIFWRVAQDVRWFGRAEGPLRQAMLAFFEREWKAQGRFLDRYQVDGTPRSSLEALPLYATVQALALETDPDLARRIRERKLTALQRQALAGKATPYYLHNWLWFSEASALQQARHYDEFLGFLRPFDVTGFLAHFPLEPFAVALVLFFLARRHPLLNIAFLVCAGALCLRYLWWRLFNTLNVIEPGGLFISLSLWIAECYAFSTILLLLVQVGVRSGHRPSPAATPSPDFTPSVDVLIPIYSESCAILERTLIGAAAMAYEPKRIYVLDDSHRDEVRELAHRYGAQYLQGPRRHAKAGNLNRALAQTAGELVVVFDTDHIPVTTFLRETVPFFADPRVGFVQTPHHFYNQDIFQRALRTGPGIPNEQDMFNHAIQGGRHSWGGSFFVGSGAVFRRAAIMDLGGFKLLSITEDIHTSQHLHARGWRSVFLDKDLAVGLTAETLGSYLIQRRRWMLGCLQIFFKDNPLLCRGLSLRHRLGYFASLYYFFFPAARVVFWITPLYFLLFHLHPIFSDVSVLMAYLLPFLLLLPMMSSALLPGWPRLLWSTVYESTVCFPLFRSMFDLFLPKRLGFSVTPKGLVSHRHRFDWRSSFSLVAATALTLGAMAKGLWEFWYFGIEKDAYFFNLSWAGINLVGLSAGLLMAWERPQRRAEERIRKPIPFRLEAESRSFEGRTDEISPAGCSFTTKTTEALPSEVSLTFLTDPPFTCRAQVVYHERLSRTGARCGLRWIETDREFHRRMVLTIFSDPSTWAGGHNARVRNNLVMAAHLIAGLLKRLVAARRSRRRTPRTTAIRRTTIGTGTMQRLAIVRDHSASGIGLIVMGRPLPADQCWTVTSPDGSLASYTVCYRTRLVPFVWRYGARPSVLIAETPPQLAASATDQT</sequence>
<evidence type="ECO:0000259" key="19">
    <source>
        <dbReference type="Pfam" id="PF07238"/>
    </source>
</evidence>
<keyword evidence="16" id="KW-0624">Polysaccharide degradation</keyword>
<dbReference type="InterPro" id="IPR009875">
    <property type="entry name" value="PilZ_domain"/>
</dbReference>
<dbReference type="GO" id="GO:0005886">
    <property type="term" value="C:plasma membrane"/>
    <property type="evidence" value="ECO:0007669"/>
    <property type="project" value="UniProtKB-SubCell"/>
</dbReference>
<dbReference type="SUPFAM" id="SSF53448">
    <property type="entry name" value="Nucleotide-diphospho-sugar transferases"/>
    <property type="match status" value="1"/>
</dbReference>
<dbReference type="AlphaFoldDB" id="A0A0K2G933"/>
<keyword evidence="7" id="KW-0328">Glycosyltransferase</keyword>
<comment type="catalytic activity">
    <reaction evidence="1">
        <text>Endohydrolysis of (1-&gt;4)-beta-D-glucosidic linkages in cellulose, lichenin and cereal beta-D-glucans.</text>
        <dbReference type="EC" id="3.2.1.4"/>
    </reaction>
</comment>
<evidence type="ECO:0000256" key="1">
    <source>
        <dbReference type="ARBA" id="ARBA00000966"/>
    </source>
</evidence>
<feature type="transmembrane region" description="Helical" evidence="18">
    <location>
        <begin position="784"/>
        <end position="803"/>
    </location>
</feature>
<dbReference type="InterPro" id="IPR012341">
    <property type="entry name" value="6hp_glycosidase-like_sf"/>
</dbReference>
<keyword evidence="10" id="KW-0732">Signal</keyword>
<dbReference type="RefSeq" id="WP_083447739.1">
    <property type="nucleotide sequence ID" value="NZ_CP011801.1"/>
</dbReference>
<comment type="similarity">
    <text evidence="3">Belongs to the glycosyl hydrolase 8 (cellulase D) family.</text>
</comment>
<dbReference type="Proteomes" id="UP000069205">
    <property type="component" value="Chromosome"/>
</dbReference>
<feature type="transmembrane region" description="Helical" evidence="18">
    <location>
        <begin position="888"/>
        <end position="910"/>
    </location>
</feature>
<proteinExistence type="inferred from homology"/>
<dbReference type="PATRIC" id="fig|42253.5.peg.986"/>
<comment type="subcellular location">
    <subcellularLocation>
        <location evidence="2">Endomembrane system</location>
        <topology evidence="2">Multi-pass membrane protein</topology>
    </subcellularLocation>
</comment>
<dbReference type="Pfam" id="PF13641">
    <property type="entry name" value="Glyco_tranf_2_3"/>
    <property type="match status" value="1"/>
</dbReference>
<keyword evidence="15" id="KW-0326">Glycosidase</keyword>
<feature type="transmembrane region" description="Helical" evidence="18">
    <location>
        <begin position="453"/>
        <end position="477"/>
    </location>
</feature>
<name>A0A0K2G933_NITMO</name>
<dbReference type="Pfam" id="PF07238">
    <property type="entry name" value="PilZ"/>
    <property type="match status" value="1"/>
</dbReference>
<evidence type="ECO:0000256" key="6">
    <source>
        <dbReference type="ARBA" id="ARBA00022519"/>
    </source>
</evidence>
<evidence type="ECO:0000256" key="2">
    <source>
        <dbReference type="ARBA" id="ARBA00004127"/>
    </source>
</evidence>
<dbReference type="GO" id="GO:0006011">
    <property type="term" value="P:UDP-alpha-D-glucose metabolic process"/>
    <property type="evidence" value="ECO:0007669"/>
    <property type="project" value="InterPro"/>
</dbReference>
<keyword evidence="16" id="KW-0119">Carbohydrate metabolism</keyword>
<dbReference type="EC" id="3.2.1.4" evidence="4"/>
<keyword evidence="11" id="KW-0378">Hydrolase</keyword>
<dbReference type="SUPFAM" id="SSF48208">
    <property type="entry name" value="Six-hairpin glycosidases"/>
    <property type="match status" value="1"/>
</dbReference>
<keyword evidence="5" id="KW-1003">Cell membrane</keyword>
<dbReference type="PANTHER" id="PTHR43867">
    <property type="entry name" value="CELLULOSE SYNTHASE CATALYTIC SUBUNIT A [UDP-FORMING]"/>
    <property type="match status" value="1"/>
</dbReference>
<accession>A0A0K2G933</accession>
<keyword evidence="12 18" id="KW-1133">Transmembrane helix</keyword>
<evidence type="ECO:0000256" key="9">
    <source>
        <dbReference type="ARBA" id="ARBA00022692"/>
    </source>
</evidence>
<dbReference type="InterPro" id="IPR029044">
    <property type="entry name" value="Nucleotide-diphossugar_trans"/>
</dbReference>
<evidence type="ECO:0000256" key="15">
    <source>
        <dbReference type="ARBA" id="ARBA00023295"/>
    </source>
</evidence>
<dbReference type="PRINTS" id="PR01439">
    <property type="entry name" value="CELLSNTHASEA"/>
</dbReference>
<evidence type="ECO:0000256" key="13">
    <source>
        <dbReference type="ARBA" id="ARBA00023001"/>
    </source>
</evidence>
<dbReference type="STRING" id="42253.NITMOv2_1003"/>
<dbReference type="GO" id="GO:0035438">
    <property type="term" value="F:cyclic-di-GMP binding"/>
    <property type="evidence" value="ECO:0007669"/>
    <property type="project" value="InterPro"/>
</dbReference>
<feature type="domain" description="PilZ" evidence="19">
    <location>
        <begin position="914"/>
        <end position="1006"/>
    </location>
</feature>
<gene>
    <name evidence="20" type="ORF">NITMOv2_1003</name>
</gene>
<evidence type="ECO:0000256" key="7">
    <source>
        <dbReference type="ARBA" id="ARBA00022676"/>
    </source>
</evidence>
<evidence type="ECO:0000256" key="12">
    <source>
        <dbReference type="ARBA" id="ARBA00022989"/>
    </source>
</evidence>
<evidence type="ECO:0000256" key="11">
    <source>
        <dbReference type="ARBA" id="ARBA00022801"/>
    </source>
</evidence>
<evidence type="ECO:0000256" key="8">
    <source>
        <dbReference type="ARBA" id="ARBA00022679"/>
    </source>
</evidence>
<dbReference type="InterPro" id="IPR008928">
    <property type="entry name" value="6-hairpin_glycosidase_sf"/>
</dbReference>
<feature type="active site" description="Nucleophile" evidence="17">
    <location>
        <position position="131"/>
    </location>
</feature>
<evidence type="ECO:0000256" key="4">
    <source>
        <dbReference type="ARBA" id="ARBA00012601"/>
    </source>
</evidence>
<feature type="transmembrane region" description="Helical" evidence="18">
    <location>
        <begin position="398"/>
        <end position="417"/>
    </location>
</feature>
<dbReference type="Pfam" id="PF01270">
    <property type="entry name" value="Glyco_hydro_8"/>
    <property type="match status" value="1"/>
</dbReference>
<dbReference type="PANTHER" id="PTHR43867:SF2">
    <property type="entry name" value="CELLULOSE SYNTHASE CATALYTIC SUBUNIT A [UDP-FORMING]"/>
    <property type="match status" value="1"/>
</dbReference>
<reference evidence="20 21" key="1">
    <citation type="journal article" date="2015" name="Proc. Natl. Acad. Sci. U.S.A.">
        <title>Expanded metabolic versatility of ubiquitous nitrite-oxidizing bacteria from the genus Nitrospira.</title>
        <authorList>
            <person name="Koch H."/>
            <person name="Lucker S."/>
            <person name="Albertsen M."/>
            <person name="Kitzinger K."/>
            <person name="Herbold C."/>
            <person name="Spieck E."/>
            <person name="Nielsen P.H."/>
            <person name="Wagner M."/>
            <person name="Daims H."/>
        </authorList>
    </citation>
    <scope>NUCLEOTIDE SEQUENCE [LARGE SCALE GENOMIC DNA]</scope>
    <source>
        <strain evidence="20 21">NSP M-1</strain>
    </source>
</reference>
<dbReference type="Gene3D" id="1.50.10.10">
    <property type="match status" value="1"/>
</dbReference>
<evidence type="ECO:0000256" key="3">
    <source>
        <dbReference type="ARBA" id="ARBA00009209"/>
    </source>
</evidence>
<dbReference type="Gene3D" id="2.40.10.220">
    <property type="entry name" value="predicted glycosyltransferase like domains"/>
    <property type="match status" value="1"/>
</dbReference>
<evidence type="ECO:0000256" key="16">
    <source>
        <dbReference type="ARBA" id="ARBA00023326"/>
    </source>
</evidence>
<dbReference type="Gene3D" id="3.90.550.10">
    <property type="entry name" value="Spore Coat Polysaccharide Biosynthesis Protein SpsA, Chain A"/>
    <property type="match status" value="1"/>
</dbReference>
<dbReference type="EMBL" id="CP011801">
    <property type="protein sequence ID" value="ALA57435.1"/>
    <property type="molecule type" value="Genomic_DNA"/>
</dbReference>
<dbReference type="GO" id="GO:0016759">
    <property type="term" value="F:cellulose synthase activity"/>
    <property type="evidence" value="ECO:0007669"/>
    <property type="project" value="InterPro"/>
</dbReference>
<evidence type="ECO:0000256" key="14">
    <source>
        <dbReference type="ARBA" id="ARBA00023136"/>
    </source>
</evidence>
<dbReference type="PROSITE" id="PS00812">
    <property type="entry name" value="GLYCOSYL_HYDROL_F8"/>
    <property type="match status" value="1"/>
</dbReference>
<dbReference type="SUPFAM" id="SSF141371">
    <property type="entry name" value="PilZ domain-like"/>
    <property type="match status" value="1"/>
</dbReference>
<dbReference type="GO" id="GO:0012505">
    <property type="term" value="C:endomembrane system"/>
    <property type="evidence" value="ECO:0007669"/>
    <property type="project" value="UniProtKB-SubCell"/>
</dbReference>
<evidence type="ECO:0000256" key="18">
    <source>
        <dbReference type="SAM" id="Phobius"/>
    </source>
</evidence>
<dbReference type="InterPro" id="IPR050321">
    <property type="entry name" value="Glycosyltr_2/OpgH_subfam"/>
</dbReference>
<keyword evidence="13" id="KW-0136">Cellulose degradation</keyword>
<feature type="transmembrane region" description="Helical" evidence="18">
    <location>
        <begin position="858"/>
        <end position="876"/>
    </location>
</feature>
<evidence type="ECO:0000313" key="20">
    <source>
        <dbReference type="EMBL" id="ALA57435.1"/>
    </source>
</evidence>
<feature type="transmembrane region" description="Helical" evidence="18">
    <location>
        <begin position="750"/>
        <end position="772"/>
    </location>
</feature>
<keyword evidence="8 20" id="KW-0808">Transferase</keyword>
<evidence type="ECO:0000256" key="5">
    <source>
        <dbReference type="ARBA" id="ARBA00022475"/>
    </source>
</evidence>
<keyword evidence="9 18" id="KW-0812">Transmembrane</keyword>
<dbReference type="InterPro" id="IPR002037">
    <property type="entry name" value="Glyco_hydro_8"/>
</dbReference>
<dbReference type="InterPro" id="IPR019834">
    <property type="entry name" value="Glyco_hydro_8_CS"/>
</dbReference>
<keyword evidence="14 18" id="KW-0472">Membrane</keyword>
<dbReference type="GO" id="GO:0008810">
    <property type="term" value="F:cellulase activity"/>
    <property type="evidence" value="ECO:0007669"/>
    <property type="project" value="UniProtKB-EC"/>
</dbReference>